<dbReference type="PANTHER" id="PTHR21064:SF6">
    <property type="entry name" value="AMINOGLYCOSIDE PHOSPHOTRANSFERASE DOMAIN-CONTAINING PROTEIN"/>
    <property type="match status" value="1"/>
</dbReference>
<dbReference type="HOGENOM" id="CLU_044821_1_0_9"/>
<organism evidence="3 4">
    <name type="scientific">Lachnoclostridium phytofermentans (strain ATCC 700394 / DSM 18823 / ISDg)</name>
    <name type="common">Clostridium phytofermentans</name>
    <dbReference type="NCBI Taxonomy" id="357809"/>
    <lineage>
        <taxon>Bacteria</taxon>
        <taxon>Bacillati</taxon>
        <taxon>Bacillota</taxon>
        <taxon>Clostridia</taxon>
        <taxon>Lachnospirales</taxon>
        <taxon>Lachnospiraceae</taxon>
    </lineage>
</organism>
<dbReference type="InterPro" id="IPR011009">
    <property type="entry name" value="Kinase-like_dom_sf"/>
</dbReference>
<dbReference type="GO" id="GO:0009088">
    <property type="term" value="P:threonine biosynthetic process"/>
    <property type="evidence" value="ECO:0007669"/>
    <property type="project" value="TreeGrafter"/>
</dbReference>
<dbReference type="PANTHER" id="PTHR21064">
    <property type="entry name" value="AMINOGLYCOSIDE PHOSPHOTRANSFERASE DOMAIN-CONTAINING PROTEIN-RELATED"/>
    <property type="match status" value="1"/>
</dbReference>
<dbReference type="Proteomes" id="UP000000370">
    <property type="component" value="Chromosome"/>
</dbReference>
<dbReference type="OrthoDB" id="4030632at2"/>
<evidence type="ECO:0000313" key="4">
    <source>
        <dbReference type="Proteomes" id="UP000000370"/>
    </source>
</evidence>
<dbReference type="STRING" id="357809.Cphy_1872"/>
<dbReference type="Gene3D" id="3.90.1200.10">
    <property type="match status" value="1"/>
</dbReference>
<keyword evidence="3" id="KW-0418">Kinase</keyword>
<dbReference type="eggNOG" id="COG2334">
    <property type="taxonomic scope" value="Bacteria"/>
</dbReference>
<dbReference type="EMBL" id="CP000885">
    <property type="protein sequence ID" value="ABX42241.1"/>
    <property type="molecule type" value="Genomic_DNA"/>
</dbReference>
<evidence type="ECO:0000256" key="1">
    <source>
        <dbReference type="ARBA" id="ARBA00038240"/>
    </source>
</evidence>
<dbReference type="InterPro" id="IPR050249">
    <property type="entry name" value="Pseudomonas-type_ThrB"/>
</dbReference>
<dbReference type="Pfam" id="PF01636">
    <property type="entry name" value="APH"/>
    <property type="match status" value="1"/>
</dbReference>
<dbReference type="RefSeq" id="WP_012199895.1">
    <property type="nucleotide sequence ID" value="NC_010001.1"/>
</dbReference>
<dbReference type="GO" id="GO:0004413">
    <property type="term" value="F:homoserine kinase activity"/>
    <property type="evidence" value="ECO:0007669"/>
    <property type="project" value="TreeGrafter"/>
</dbReference>
<keyword evidence="3" id="KW-0808">Transferase</keyword>
<evidence type="ECO:0000259" key="2">
    <source>
        <dbReference type="Pfam" id="PF01636"/>
    </source>
</evidence>
<dbReference type="AlphaFoldDB" id="A9KT30"/>
<gene>
    <name evidence="3" type="ordered locus">Cphy_1872</name>
</gene>
<comment type="similarity">
    <text evidence="1">Belongs to the pseudomonas-type ThrB family.</text>
</comment>
<feature type="domain" description="Aminoglycoside phosphotransferase" evidence="2">
    <location>
        <begin position="97"/>
        <end position="230"/>
    </location>
</feature>
<dbReference type="KEGG" id="cpy:Cphy_1872"/>
<evidence type="ECO:0000313" key="3">
    <source>
        <dbReference type="EMBL" id="ABX42241.1"/>
    </source>
</evidence>
<accession>A9KT30</accession>
<dbReference type="InterPro" id="IPR002575">
    <property type="entry name" value="Aminoglycoside_PTrfase"/>
</dbReference>
<proteinExistence type="inferred from homology"/>
<keyword evidence="4" id="KW-1185">Reference proteome</keyword>
<sequence length="319" mass="37359">MIKITDNARKELCEKLSIDDATLTFLGGGREDSDGTVFTYNEDSKKKVLKILAFSEDEKDKLQNLILRIKYANFLGENGIQIAYPLCNSNGNLFETSHDQNHYYAAYLMDYCDGKNPESSELTDELVYEWGKLTGKSHSITKSFQEKIEESKLGYEEELNFFTNWCKDTEIKTAWNQMHAVIKSFPRSKDDYGFIHNDNHQRNILVSGHDITLIDFDCSCRQFFVQDIITPAQGIMFDITGGMLSPFKEEERLKRFFDSFINGYETKNHLSDFWYQQIPLFLNYRRMLLFTCMQDWINTEPELKKNFKENILNPPKFQL</sequence>
<dbReference type="SUPFAM" id="SSF56112">
    <property type="entry name" value="Protein kinase-like (PK-like)"/>
    <property type="match status" value="1"/>
</dbReference>
<protein>
    <submittedName>
        <fullName evidence="3">Putative homoserine kinase type II (Protein kinase fold)-like protein</fullName>
    </submittedName>
</protein>
<reference evidence="4" key="1">
    <citation type="submission" date="2007-11" db="EMBL/GenBank/DDBJ databases">
        <title>Complete genome sequence of Clostridium phytofermentans ISDg.</title>
        <authorList>
            <person name="Leschine S.B."/>
            <person name="Warnick T.A."/>
            <person name="Blanchard J.L."/>
            <person name="Schnell D.J."/>
            <person name="Petit E.L."/>
            <person name="LaTouf W.G."/>
            <person name="Copeland A."/>
            <person name="Lucas S."/>
            <person name="Lapidus A."/>
            <person name="Barry K."/>
            <person name="Glavina del Rio T."/>
            <person name="Dalin E."/>
            <person name="Tice H."/>
            <person name="Pitluck S."/>
            <person name="Kiss H."/>
            <person name="Brettin T."/>
            <person name="Bruce D."/>
            <person name="Detter J.C."/>
            <person name="Han C."/>
            <person name="Kuske C."/>
            <person name="Schmutz J."/>
            <person name="Larimer F."/>
            <person name="Land M."/>
            <person name="Hauser L."/>
            <person name="Kyrpides N."/>
            <person name="Kim E.A."/>
            <person name="Richardson P."/>
        </authorList>
    </citation>
    <scope>NUCLEOTIDE SEQUENCE [LARGE SCALE GENOMIC DNA]</scope>
    <source>
        <strain evidence="4">ATCC 700394 / DSM 18823 / ISDg</strain>
    </source>
</reference>
<name>A9KT30_LACP7</name>